<dbReference type="GO" id="GO:0000160">
    <property type="term" value="P:phosphorelay signal transduction system"/>
    <property type="evidence" value="ECO:0007669"/>
    <property type="project" value="InterPro"/>
</dbReference>
<keyword evidence="4" id="KW-1185">Reference proteome</keyword>
<dbReference type="InterPro" id="IPR051015">
    <property type="entry name" value="EvgA-like"/>
</dbReference>
<evidence type="ECO:0000256" key="1">
    <source>
        <dbReference type="PROSITE-ProRule" id="PRU00169"/>
    </source>
</evidence>
<dbReference type="PROSITE" id="PS50110">
    <property type="entry name" value="RESPONSE_REGULATORY"/>
    <property type="match status" value="1"/>
</dbReference>
<evidence type="ECO:0000259" key="2">
    <source>
        <dbReference type="PROSITE" id="PS50110"/>
    </source>
</evidence>
<reference evidence="3" key="1">
    <citation type="submission" date="2022-10" db="EMBL/GenBank/DDBJ databases">
        <title>The WGS of Solirubrobacter ginsenosidimutans DSM 21036.</title>
        <authorList>
            <person name="Jiang Z."/>
        </authorList>
    </citation>
    <scope>NUCLEOTIDE SEQUENCE</scope>
    <source>
        <strain evidence="3">DSM 21036</strain>
    </source>
</reference>
<feature type="modified residue" description="4-aspartylphosphate" evidence="1">
    <location>
        <position position="55"/>
    </location>
</feature>
<dbReference type="CDD" id="cd17535">
    <property type="entry name" value="REC_NarL-like"/>
    <property type="match status" value="1"/>
</dbReference>
<dbReference type="InterPro" id="IPR058245">
    <property type="entry name" value="NreC/VraR/RcsB-like_REC"/>
</dbReference>
<dbReference type="InterPro" id="IPR001789">
    <property type="entry name" value="Sig_transdc_resp-reg_receiver"/>
</dbReference>
<feature type="domain" description="Response regulatory" evidence="2">
    <location>
        <begin position="3"/>
        <end position="120"/>
    </location>
</feature>
<sequence length="190" mass="20874">MIRVVVIDDHPALRAGLHTVIDAEPGIVFAGESDGDEESVWPLLNRTEPDLALLDYHLPKSDGLQLCYRIKQRVPAPKVIVFSAYAGPALALPAALAKADGLLDKGVPARDLFEAIRLVNRGERLLEPPSRAVLADAEERLESADMPLLAMLLDGTPEREIATVLGRERREVQYSVQRILSRLRLEVTSA</sequence>
<name>A0A9X3MWW1_9ACTN</name>
<keyword evidence="1" id="KW-0597">Phosphoprotein</keyword>
<gene>
    <name evidence="3" type="ORF">OM076_29695</name>
</gene>
<dbReference type="Gene3D" id="3.40.50.2300">
    <property type="match status" value="1"/>
</dbReference>
<dbReference type="RefSeq" id="WP_270043734.1">
    <property type="nucleotide sequence ID" value="NZ_JAPDOD010000034.1"/>
</dbReference>
<dbReference type="Pfam" id="PF00072">
    <property type="entry name" value="Response_reg"/>
    <property type="match status" value="1"/>
</dbReference>
<evidence type="ECO:0000313" key="3">
    <source>
        <dbReference type="EMBL" id="MDA0164481.1"/>
    </source>
</evidence>
<dbReference type="PANTHER" id="PTHR45566:SF2">
    <property type="entry name" value="NARL SUBFAMILY"/>
    <property type="match status" value="1"/>
</dbReference>
<dbReference type="PANTHER" id="PTHR45566">
    <property type="entry name" value="HTH-TYPE TRANSCRIPTIONAL REGULATOR YHJB-RELATED"/>
    <property type="match status" value="1"/>
</dbReference>
<dbReference type="SMART" id="SM00448">
    <property type="entry name" value="REC"/>
    <property type="match status" value="1"/>
</dbReference>
<accession>A0A9X3MWW1</accession>
<dbReference type="InterPro" id="IPR011006">
    <property type="entry name" value="CheY-like_superfamily"/>
</dbReference>
<dbReference type="EMBL" id="JAPDOD010000034">
    <property type="protein sequence ID" value="MDA0164481.1"/>
    <property type="molecule type" value="Genomic_DNA"/>
</dbReference>
<evidence type="ECO:0000313" key="4">
    <source>
        <dbReference type="Proteomes" id="UP001149140"/>
    </source>
</evidence>
<dbReference type="AlphaFoldDB" id="A0A9X3MWW1"/>
<proteinExistence type="predicted"/>
<comment type="caution">
    <text evidence="3">The sequence shown here is derived from an EMBL/GenBank/DDBJ whole genome shotgun (WGS) entry which is preliminary data.</text>
</comment>
<dbReference type="Proteomes" id="UP001149140">
    <property type="component" value="Unassembled WGS sequence"/>
</dbReference>
<organism evidence="3 4">
    <name type="scientific">Solirubrobacter ginsenosidimutans</name>
    <dbReference type="NCBI Taxonomy" id="490573"/>
    <lineage>
        <taxon>Bacteria</taxon>
        <taxon>Bacillati</taxon>
        <taxon>Actinomycetota</taxon>
        <taxon>Thermoleophilia</taxon>
        <taxon>Solirubrobacterales</taxon>
        <taxon>Solirubrobacteraceae</taxon>
        <taxon>Solirubrobacter</taxon>
    </lineage>
</organism>
<dbReference type="SUPFAM" id="SSF52172">
    <property type="entry name" value="CheY-like"/>
    <property type="match status" value="1"/>
</dbReference>
<protein>
    <submittedName>
        <fullName evidence="3">Response regulator transcription factor</fullName>
    </submittedName>
</protein>